<dbReference type="AlphaFoldDB" id="A0A914EKL5"/>
<name>A0A914EKL5_9BILA</name>
<dbReference type="Pfam" id="PF00481">
    <property type="entry name" value="PP2C"/>
    <property type="match status" value="1"/>
</dbReference>
<dbReference type="InterPro" id="IPR036457">
    <property type="entry name" value="PPM-type-like_dom_sf"/>
</dbReference>
<sequence>MCQENFHSSTESTSEFAKCSRTVFELAENDILEHKLEDDEDPAISTFVEHQDSFLKLYALINAFDCGRKVAEHISNLLPKEIIDNEVIENIKSTQNKDQEVPDDVVGFSDEEIKAMLKSIYFHVDSEYFSTKIGDLLARRLSFDGAQMDGHVDNQLKGGATAILALIVGRRLYIANCGNSIAILINEIGNELSLFPIYQLHENHEVGEMERIRKLGLPDPRVVKNPTRCFGDYFRKGGYKENQLLKEATSEPIIVEPTVIGGVNMDDAFRFLLFVSPTVVRAIHIIKPSANVNETLAEWIVAEIKNNRTIESVAQNVLDNICHQYDGVLKTKIASSQKPITRDSMSMLFIPLCSNMVEKLDPENEVREQQILTQTNGDSNNCVQPYVDFSEFETSELRDTVLAKIESLKQYYKDKKTMHIITEE</sequence>
<dbReference type="InterPro" id="IPR015655">
    <property type="entry name" value="PP2C"/>
</dbReference>
<proteinExistence type="predicted"/>
<protein>
    <submittedName>
        <fullName evidence="3">PPM-type phosphatase domain-containing protein</fullName>
    </submittedName>
</protein>
<dbReference type="InterPro" id="IPR001932">
    <property type="entry name" value="PPM-type_phosphatase-like_dom"/>
</dbReference>
<reference evidence="3" key="1">
    <citation type="submission" date="2022-11" db="UniProtKB">
        <authorList>
            <consortium name="WormBaseParasite"/>
        </authorList>
    </citation>
    <scope>IDENTIFICATION</scope>
</reference>
<keyword evidence="2" id="KW-1185">Reference proteome</keyword>
<accession>A0A914EKL5</accession>
<organism evidence="2 3">
    <name type="scientific">Acrobeloides nanus</name>
    <dbReference type="NCBI Taxonomy" id="290746"/>
    <lineage>
        <taxon>Eukaryota</taxon>
        <taxon>Metazoa</taxon>
        <taxon>Ecdysozoa</taxon>
        <taxon>Nematoda</taxon>
        <taxon>Chromadorea</taxon>
        <taxon>Rhabditida</taxon>
        <taxon>Tylenchina</taxon>
        <taxon>Cephalobomorpha</taxon>
        <taxon>Cephaloboidea</taxon>
        <taxon>Cephalobidae</taxon>
        <taxon>Acrobeloides</taxon>
    </lineage>
</organism>
<dbReference type="SMART" id="SM00332">
    <property type="entry name" value="PP2Cc"/>
    <property type="match status" value="1"/>
</dbReference>
<evidence type="ECO:0000313" key="3">
    <source>
        <dbReference type="WBParaSite" id="ACRNAN_scaffold84.g27805.t1"/>
    </source>
</evidence>
<evidence type="ECO:0000313" key="2">
    <source>
        <dbReference type="Proteomes" id="UP000887540"/>
    </source>
</evidence>
<dbReference type="Proteomes" id="UP000887540">
    <property type="component" value="Unplaced"/>
</dbReference>
<feature type="domain" description="PPM-type phosphatase" evidence="1">
    <location>
        <begin position="35"/>
        <end position="352"/>
    </location>
</feature>
<dbReference type="PANTHER" id="PTHR13832:SF533">
    <property type="entry name" value="TGF-BETA-ACTIVATED KINASE 1 AND MAP3K7-BINDING PROTEIN 1"/>
    <property type="match status" value="1"/>
</dbReference>
<evidence type="ECO:0000259" key="1">
    <source>
        <dbReference type="PROSITE" id="PS51746"/>
    </source>
</evidence>
<dbReference type="GO" id="GO:0004722">
    <property type="term" value="F:protein serine/threonine phosphatase activity"/>
    <property type="evidence" value="ECO:0007669"/>
    <property type="project" value="InterPro"/>
</dbReference>
<dbReference type="PROSITE" id="PS51746">
    <property type="entry name" value="PPM_2"/>
    <property type="match status" value="1"/>
</dbReference>
<dbReference type="PANTHER" id="PTHR13832">
    <property type="entry name" value="PROTEIN PHOSPHATASE 2C"/>
    <property type="match status" value="1"/>
</dbReference>
<dbReference type="WBParaSite" id="ACRNAN_scaffold84.g27805.t1">
    <property type="protein sequence ID" value="ACRNAN_scaffold84.g27805.t1"/>
    <property type="gene ID" value="ACRNAN_scaffold84.g27805"/>
</dbReference>
<dbReference type="SUPFAM" id="SSF81606">
    <property type="entry name" value="PP2C-like"/>
    <property type="match status" value="1"/>
</dbReference>
<dbReference type="Gene3D" id="3.60.40.10">
    <property type="entry name" value="PPM-type phosphatase domain"/>
    <property type="match status" value="1"/>
</dbReference>